<evidence type="ECO:0000256" key="1">
    <source>
        <dbReference type="SAM" id="Coils"/>
    </source>
</evidence>
<evidence type="ECO:0000313" key="2">
    <source>
        <dbReference type="EMBL" id="KTD19631.1"/>
    </source>
</evidence>
<dbReference type="Proteomes" id="UP000054761">
    <property type="component" value="Unassembled WGS sequence"/>
</dbReference>
<sequence length="835" mass="97120">MAEEKREKELKDYFANEIVPRIECFRRYSDKKPFYKVLEIESYLAQDHQLKTLLEIHHQKIQRLNAIIESTNRKISRWQEQSGYYEQLKKDLKENLKELPKLEYEHTELKELIEQRLQIIAPELDDLDELYHYFIDSQIKLQDTIEKYLKGFSDIQLVDQESAESQFFIQKLKDEIEIIQSLLNKKILGLDKNSVEELGTRLLNHLNIKTNLVLPQTFKPLNTKEAPVLTRALFPNTQAPSTIQPEQSSIRPLESSIESEENNKKEEVSGLFSAFASLGTTVKTKVEKYQQQRSEEKQQKEKQQLKEKIASVYHALSIIQSLPVNESVSYFKKKAEELELQKKIKENSEEITNTLQVWIKNYEDSLALFNNTGLVSDKEVKSAKKLLSELQVLQEEIPVLDSSKIQKPTSEMSSNDRLECLSLNIQVLSDHKEKLNGFMQRVKDKEKTVKEAQKQLQKQYINARKNLKDAVDKKLLEAQSALAAINNETHDEEIEKLKNAALLIVDFSKQESLSVYETAANESIATLNQFIKEVKNQLLKTYSPINRNVQEYAEFDMPSLHPANPFREDLQSSIDECINKATDLNKHFITLQEISGNECSKWIKTFKNKRDTVEKAISQRMITSVKATEIERRIKTKSYQESLNIIELLNGEISRITQKYLPVALKRTSGEIKEELEKIQDDFTLNRTLLSEAALNRLDPRLKTLTKLRQDFQDLNASYITKELQVTWHNNELIIPMYAAKSDDKKYHEHLQERVEEQLDNDHMEIYSEGKRLKLVQWIRINLIKPLWKLKSLCSEKFSHGPHFFVTLGASSTERMLAEKGHEIHQTLVECAPVA</sequence>
<keyword evidence="3" id="KW-1185">Reference proteome</keyword>
<comment type="caution">
    <text evidence="2">The sequence shown here is derived from an EMBL/GenBank/DDBJ whole genome shotgun (WGS) entry which is preliminary data.</text>
</comment>
<proteinExistence type="predicted"/>
<dbReference type="EMBL" id="LNYH01000110">
    <property type="protein sequence ID" value="KTD19631.1"/>
    <property type="molecule type" value="Genomic_DNA"/>
</dbReference>
<evidence type="ECO:0000313" key="3">
    <source>
        <dbReference type="Proteomes" id="UP000054761"/>
    </source>
</evidence>
<gene>
    <name evidence="2" type="ORF">Lisr_1917</name>
</gene>
<dbReference type="PATRIC" id="fig|454.4.peg.2089"/>
<accession>A0A0W0VHP5</accession>
<reference evidence="2 3" key="1">
    <citation type="submission" date="2015-11" db="EMBL/GenBank/DDBJ databases">
        <title>Genomic analysis of 38 Legionella species identifies large and diverse effector repertoires.</title>
        <authorList>
            <person name="Burstein D."/>
            <person name="Amaro F."/>
            <person name="Zusman T."/>
            <person name="Lifshitz Z."/>
            <person name="Cohen O."/>
            <person name="Gilbert J.A."/>
            <person name="Pupko T."/>
            <person name="Shuman H.A."/>
            <person name="Segal G."/>
        </authorList>
    </citation>
    <scope>NUCLEOTIDE SEQUENCE [LARGE SCALE GENOMIC DNA]</scope>
    <source>
        <strain evidence="2 3">Bercovier 4</strain>
    </source>
</reference>
<dbReference type="STRING" id="454.Lisr_1917"/>
<name>A0A0W0VHP5_9GAMM</name>
<protein>
    <submittedName>
        <fullName evidence="2">Uncharacterized protein</fullName>
    </submittedName>
</protein>
<keyword evidence="1" id="KW-0175">Coiled coil</keyword>
<organism evidence="2 3">
    <name type="scientific">Legionella israelensis</name>
    <dbReference type="NCBI Taxonomy" id="454"/>
    <lineage>
        <taxon>Bacteria</taxon>
        <taxon>Pseudomonadati</taxon>
        <taxon>Pseudomonadota</taxon>
        <taxon>Gammaproteobacteria</taxon>
        <taxon>Legionellales</taxon>
        <taxon>Legionellaceae</taxon>
        <taxon>Legionella</taxon>
    </lineage>
</organism>
<dbReference type="OrthoDB" id="5636224at2"/>
<feature type="coiled-coil region" evidence="1">
    <location>
        <begin position="54"/>
        <end position="105"/>
    </location>
</feature>
<dbReference type="RefSeq" id="WP_058502242.1">
    <property type="nucleotide sequence ID" value="NZ_CAAAJA010000012.1"/>
</dbReference>
<dbReference type="AlphaFoldDB" id="A0A0W0VHP5"/>
<feature type="coiled-coil region" evidence="1">
    <location>
        <begin position="435"/>
        <end position="488"/>
    </location>
</feature>